<dbReference type="PANTHER" id="PTHR33706">
    <property type="entry name" value="MORN VARIANT REPEAT PROTEIN"/>
    <property type="match status" value="1"/>
</dbReference>
<accession>A0A8S1NKC6</accession>
<name>A0A8S1NKC6_9CILI</name>
<reference evidence="1" key="1">
    <citation type="submission" date="2021-01" db="EMBL/GenBank/DDBJ databases">
        <authorList>
            <consortium name="Genoscope - CEA"/>
            <person name="William W."/>
        </authorList>
    </citation>
    <scope>NUCLEOTIDE SEQUENCE</scope>
</reference>
<evidence type="ECO:0000313" key="2">
    <source>
        <dbReference type="Proteomes" id="UP000692954"/>
    </source>
</evidence>
<dbReference type="PANTHER" id="PTHR33706:SF1">
    <property type="entry name" value="TPR REPEAT PROTEIN"/>
    <property type="match status" value="1"/>
</dbReference>
<dbReference type="Proteomes" id="UP000692954">
    <property type="component" value="Unassembled WGS sequence"/>
</dbReference>
<proteinExistence type="predicted"/>
<dbReference type="AlphaFoldDB" id="A0A8S1NKC6"/>
<comment type="caution">
    <text evidence="1">The sequence shown here is derived from an EMBL/GenBank/DDBJ whole genome shotgun (WGS) entry which is preliminary data.</text>
</comment>
<keyword evidence="2" id="KW-1185">Reference proteome</keyword>
<dbReference type="EMBL" id="CAJJDN010000051">
    <property type="protein sequence ID" value="CAD8087084.1"/>
    <property type="molecule type" value="Genomic_DNA"/>
</dbReference>
<protein>
    <submittedName>
        <fullName evidence="1">Uncharacterized protein</fullName>
    </submittedName>
</protein>
<organism evidence="1 2">
    <name type="scientific">Paramecium sonneborni</name>
    <dbReference type="NCBI Taxonomy" id="65129"/>
    <lineage>
        <taxon>Eukaryota</taxon>
        <taxon>Sar</taxon>
        <taxon>Alveolata</taxon>
        <taxon>Ciliophora</taxon>
        <taxon>Intramacronucleata</taxon>
        <taxon>Oligohymenophorea</taxon>
        <taxon>Peniculida</taxon>
        <taxon>Parameciidae</taxon>
        <taxon>Paramecium</taxon>
    </lineage>
</organism>
<evidence type="ECO:0000313" key="1">
    <source>
        <dbReference type="EMBL" id="CAD8087084.1"/>
    </source>
</evidence>
<sequence>MKKSLFWCYSQLKFQQTKILVAQTKKNEIIYITKEGNIKRKSNQKIINGQDNTEIKKRLDNGLLIGTNRTLEKLENSIIQFRISTLCNEDGQKQGLWYDIIKNYWEKAKILEIGKYINDKRIGFWRYQNQHQDIGGGFYDNQGLEIGLQLDLSSNYFEQLFIMEYYYQLVRVKLPIQGNITNKKLGKWKINFNNSITGGGQYNRIGQKNGNWIDLFDNFYTESQIIFKGNYLNGKKWAKWDIYFRDKSDTPIQLKYGCGIYEILERYF</sequence>
<gene>
    <name evidence="1" type="ORF">PSON_ATCC_30995.1.T0510003</name>
</gene>